<dbReference type="Gene3D" id="3.30.420.40">
    <property type="match status" value="2"/>
</dbReference>
<dbReference type="Pfam" id="PF02782">
    <property type="entry name" value="FGGY_C"/>
    <property type="match status" value="1"/>
</dbReference>
<gene>
    <name evidence="10" type="ORF">A9Q02_02570</name>
</gene>
<keyword evidence="5" id="KW-0067">ATP-binding</keyword>
<evidence type="ECO:0000259" key="9">
    <source>
        <dbReference type="Pfam" id="PF02782"/>
    </source>
</evidence>
<dbReference type="OrthoDB" id="9805576at2"/>
<reference evidence="10 11" key="1">
    <citation type="submission" date="2016-05" db="EMBL/GenBank/DDBJ databases">
        <authorList>
            <person name="Lavstsen T."/>
            <person name="Jespersen J.S."/>
        </authorList>
    </citation>
    <scope>NUCLEOTIDE SEQUENCE [LARGE SCALE GENOMIC DNA]</scope>
    <source>
        <strain evidence="10 11">B7-9</strain>
    </source>
</reference>
<keyword evidence="3" id="KW-0547">Nucleotide-binding</keyword>
<organism evidence="10 11">
    <name type="scientific">Candidatus Chloroploca asiatica</name>
    <dbReference type="NCBI Taxonomy" id="1506545"/>
    <lineage>
        <taxon>Bacteria</taxon>
        <taxon>Bacillati</taxon>
        <taxon>Chloroflexota</taxon>
        <taxon>Chloroflexia</taxon>
        <taxon>Chloroflexales</taxon>
        <taxon>Chloroflexineae</taxon>
        <taxon>Oscillochloridaceae</taxon>
        <taxon>Candidatus Chloroploca</taxon>
    </lineage>
</organism>
<evidence type="ECO:0000256" key="3">
    <source>
        <dbReference type="ARBA" id="ARBA00022741"/>
    </source>
</evidence>
<dbReference type="EMBL" id="LYXE01000090">
    <property type="protein sequence ID" value="PDV98835.1"/>
    <property type="molecule type" value="Genomic_DNA"/>
</dbReference>
<feature type="domain" description="Carbohydrate kinase FGGY N-terminal" evidence="8">
    <location>
        <begin position="5"/>
        <end position="249"/>
    </location>
</feature>
<dbReference type="PANTHER" id="PTHR10196">
    <property type="entry name" value="SUGAR KINASE"/>
    <property type="match status" value="1"/>
</dbReference>
<dbReference type="InterPro" id="IPR018484">
    <property type="entry name" value="FGGY_N"/>
</dbReference>
<keyword evidence="4 7" id="KW-0418">Kinase</keyword>
<keyword evidence="11" id="KW-1185">Reference proteome</keyword>
<dbReference type="GO" id="GO:0005829">
    <property type="term" value="C:cytosol"/>
    <property type="evidence" value="ECO:0007669"/>
    <property type="project" value="TreeGrafter"/>
</dbReference>
<evidence type="ECO:0000256" key="7">
    <source>
        <dbReference type="RuleBase" id="RU003733"/>
    </source>
</evidence>
<dbReference type="Pfam" id="PF00370">
    <property type="entry name" value="FGGY_N"/>
    <property type="match status" value="1"/>
</dbReference>
<keyword evidence="2 7" id="KW-0808">Transferase</keyword>
<dbReference type="PANTHER" id="PTHR10196:SF69">
    <property type="entry name" value="GLYCEROL KINASE"/>
    <property type="match status" value="1"/>
</dbReference>
<evidence type="ECO:0000313" key="10">
    <source>
        <dbReference type="EMBL" id="PDV98835.1"/>
    </source>
</evidence>
<dbReference type="GO" id="GO:0004370">
    <property type="term" value="F:glycerol kinase activity"/>
    <property type="evidence" value="ECO:0007669"/>
    <property type="project" value="TreeGrafter"/>
</dbReference>
<evidence type="ECO:0000256" key="5">
    <source>
        <dbReference type="ARBA" id="ARBA00022840"/>
    </source>
</evidence>
<dbReference type="PROSITE" id="PS00445">
    <property type="entry name" value="FGGY_KINASES_2"/>
    <property type="match status" value="1"/>
</dbReference>
<accession>A0A2H3KLH7</accession>
<dbReference type="SUPFAM" id="SSF53067">
    <property type="entry name" value="Actin-like ATPase domain"/>
    <property type="match status" value="2"/>
</dbReference>
<dbReference type="AlphaFoldDB" id="A0A2H3KLH7"/>
<evidence type="ECO:0000313" key="11">
    <source>
        <dbReference type="Proteomes" id="UP000220922"/>
    </source>
</evidence>
<dbReference type="InterPro" id="IPR000577">
    <property type="entry name" value="Carb_kinase_FGGY"/>
</dbReference>
<comment type="similarity">
    <text evidence="1 7">Belongs to the FGGY kinase family.</text>
</comment>
<dbReference type="InterPro" id="IPR043129">
    <property type="entry name" value="ATPase_NBD"/>
</dbReference>
<comment type="caution">
    <text evidence="10">The sequence shown here is derived from an EMBL/GenBank/DDBJ whole genome shotgun (WGS) entry which is preliminary data.</text>
</comment>
<dbReference type="InterPro" id="IPR018483">
    <property type="entry name" value="Carb_kinase_FGGY_CS"/>
</dbReference>
<dbReference type="GO" id="GO:0005524">
    <property type="term" value="F:ATP binding"/>
    <property type="evidence" value="ECO:0007669"/>
    <property type="project" value="UniProtKB-KW"/>
</dbReference>
<dbReference type="GO" id="GO:0019563">
    <property type="term" value="P:glycerol catabolic process"/>
    <property type="evidence" value="ECO:0007669"/>
    <property type="project" value="TreeGrafter"/>
</dbReference>
<dbReference type="PIRSF" id="PIRSF000538">
    <property type="entry name" value="GlpK"/>
    <property type="match status" value="1"/>
</dbReference>
<evidence type="ECO:0000256" key="1">
    <source>
        <dbReference type="ARBA" id="ARBA00009156"/>
    </source>
</evidence>
<protein>
    <recommendedName>
        <fullName evidence="6">ATP:glycerol 3-phosphotransferase</fullName>
    </recommendedName>
</protein>
<evidence type="ECO:0000259" key="8">
    <source>
        <dbReference type="Pfam" id="PF00370"/>
    </source>
</evidence>
<evidence type="ECO:0000256" key="2">
    <source>
        <dbReference type="ARBA" id="ARBA00022679"/>
    </source>
</evidence>
<feature type="domain" description="Carbohydrate kinase FGGY C-terminal" evidence="9">
    <location>
        <begin position="259"/>
        <end position="444"/>
    </location>
</feature>
<evidence type="ECO:0000256" key="6">
    <source>
        <dbReference type="ARBA" id="ARBA00043149"/>
    </source>
</evidence>
<name>A0A2H3KLH7_9CHLR</name>
<dbReference type="InterPro" id="IPR018485">
    <property type="entry name" value="FGGY_C"/>
</dbReference>
<proteinExistence type="inferred from homology"/>
<sequence>MGEAMVLGIDQGGSGSRAVLLDHEGVVRGYGYRPVARIYPQPGWVEQRPAVVARSVADAIRDALARARCSPADVVACGLTSQRDTTFAWDRRNGRPIGNAITWQDLRTVPLVEEVDQWQDASERRQRLGQFPGSYAAAMHMAWRMRHDPPFRRAAERQWLRVSLAAGWLIQALGRPFEHALDYSLLQAMTVFDPRRRQLWDEWITYLDLPRAALPVARPTLYPFGELHLAGHAIPVTAMLTDQQAGLFGYDCRQPGEAVVTHGTASFVNVVAGALAPPQGICKTYLAWELDAVPTYTLEADMTVTGAVIRWLSQMRLIRHAHELDQLAESVVDSDGVVFVPAFTGLGVPWEDRHVRGALMGMTLGTTPGHLAHALFEAIGCQLHAIIATMEQEANLTIQVLRVGGGLANSDRACQIQADLACLKLVRARNTETGVRAAALLGGLGAGFWASPDALPPLPLDDAQVFEPTMSASAREHLLHRWYEAVQRLREG</sequence>
<evidence type="ECO:0000256" key="4">
    <source>
        <dbReference type="ARBA" id="ARBA00022777"/>
    </source>
</evidence>
<dbReference type="Proteomes" id="UP000220922">
    <property type="component" value="Unassembled WGS sequence"/>
</dbReference>